<reference evidence="1 2" key="1">
    <citation type="submission" date="2012-04" db="EMBL/GenBank/DDBJ databases">
        <title>The Genome Sequence of Bacillus cereus VD154.</title>
        <authorList>
            <consortium name="The Broad Institute Genome Sequencing Platform"/>
            <consortium name="The Broad Institute Genome Sequencing Center for Infectious Disease"/>
            <person name="Feldgarden M."/>
            <person name="Van der Auwera G.A."/>
            <person name="Mahillon J."/>
            <person name="Duprez V."/>
            <person name="Timmery S."/>
            <person name="Mattelet C."/>
            <person name="Dierick K."/>
            <person name="Sun M."/>
            <person name="Yu Z."/>
            <person name="Zhu L."/>
            <person name="Hu X."/>
            <person name="Shank E.B."/>
            <person name="Swiecicka I."/>
            <person name="Hansen B.M."/>
            <person name="Andrup L."/>
            <person name="Young S.K."/>
            <person name="Zeng Q."/>
            <person name="Gargeya S."/>
            <person name="Fitzgerald M."/>
            <person name="Haas B."/>
            <person name="Abouelleil A."/>
            <person name="Alvarado L."/>
            <person name="Arachchi H.M."/>
            <person name="Berlin A."/>
            <person name="Chapman S.B."/>
            <person name="Goldberg J."/>
            <person name="Griggs A."/>
            <person name="Gujja S."/>
            <person name="Hansen M."/>
            <person name="Howarth C."/>
            <person name="Imamovic A."/>
            <person name="Larimer J."/>
            <person name="McCowen C."/>
            <person name="Montmayeur A."/>
            <person name="Murphy C."/>
            <person name="Neiman D."/>
            <person name="Pearson M."/>
            <person name="Priest M."/>
            <person name="Roberts A."/>
            <person name="Saif S."/>
            <person name="Shea T."/>
            <person name="Sisk P."/>
            <person name="Sykes S."/>
            <person name="Wortman J."/>
            <person name="Nusbaum C."/>
            <person name="Birren B."/>
        </authorList>
    </citation>
    <scope>NUCLEOTIDE SEQUENCE [LARGE SCALE GENOMIC DNA]</scope>
    <source>
        <strain evidence="1 2">VD154</strain>
    </source>
</reference>
<name>A0A9W5P052_BACCE</name>
<protein>
    <submittedName>
        <fullName evidence="1">Uncharacterized protein</fullName>
    </submittedName>
</protein>
<accession>A0A9W5P052</accession>
<dbReference type="AlphaFoldDB" id="A0A9W5P052"/>
<sequence length="58" mass="6786">MKLIIMFMQIAFLAMVSYSDVDNVKNVNHEKKVQVVAQYEFNKNQEKMTRMLTDPGSM</sequence>
<organism evidence="1 2">
    <name type="scientific">Bacillus cereus VD154</name>
    <dbReference type="NCBI Taxonomy" id="1053238"/>
    <lineage>
        <taxon>Bacteria</taxon>
        <taxon>Bacillati</taxon>
        <taxon>Bacillota</taxon>
        <taxon>Bacilli</taxon>
        <taxon>Bacillales</taxon>
        <taxon>Bacillaceae</taxon>
        <taxon>Bacillus</taxon>
        <taxon>Bacillus cereus group</taxon>
    </lineage>
</organism>
<evidence type="ECO:0000313" key="1">
    <source>
        <dbReference type="EMBL" id="EJR67727.1"/>
    </source>
</evidence>
<gene>
    <name evidence="1" type="ORF">IK5_05092</name>
</gene>
<dbReference type="Proteomes" id="UP000006967">
    <property type="component" value="Unassembled WGS sequence"/>
</dbReference>
<proteinExistence type="predicted"/>
<evidence type="ECO:0000313" key="2">
    <source>
        <dbReference type="Proteomes" id="UP000006967"/>
    </source>
</evidence>
<comment type="caution">
    <text evidence="1">The sequence shown here is derived from an EMBL/GenBank/DDBJ whole genome shotgun (WGS) entry which is preliminary data.</text>
</comment>
<dbReference type="EMBL" id="AHFG01000068">
    <property type="protein sequence ID" value="EJR67727.1"/>
    <property type="molecule type" value="Genomic_DNA"/>
</dbReference>
<dbReference type="RefSeq" id="WP_000766857.1">
    <property type="nucleotide sequence ID" value="NZ_JH791883.1"/>
</dbReference>